<dbReference type="HOGENOM" id="CLU_2515033_0_0_1"/>
<dbReference type="GO" id="GO:0021952">
    <property type="term" value="P:central nervous system projection neuron axonogenesis"/>
    <property type="evidence" value="ECO:0007669"/>
    <property type="project" value="TreeGrafter"/>
</dbReference>
<evidence type="ECO:0000256" key="4">
    <source>
        <dbReference type="ARBA" id="ARBA00022490"/>
    </source>
</evidence>
<evidence type="ECO:0000256" key="1">
    <source>
        <dbReference type="ARBA" id="ARBA00004245"/>
    </source>
</evidence>
<gene>
    <name evidence="6" type="primary">Dper\GL26492</name>
    <name evidence="6" type="ORF">Dper_GL26492</name>
</gene>
<evidence type="ECO:0000256" key="2">
    <source>
        <dbReference type="ARBA" id="ARBA00010305"/>
    </source>
</evidence>
<keyword evidence="4" id="KW-0963">Cytoplasm</keyword>
<comment type="subcellular location">
    <subcellularLocation>
        <location evidence="1">Cytoplasm</location>
        <location evidence="1">Cytoskeleton</location>
    </subcellularLocation>
</comment>
<organism evidence="7">
    <name type="scientific">Drosophila persimilis</name>
    <name type="common">Fruit fly</name>
    <dbReference type="NCBI Taxonomy" id="7234"/>
    <lineage>
        <taxon>Eukaryota</taxon>
        <taxon>Metazoa</taxon>
        <taxon>Ecdysozoa</taxon>
        <taxon>Arthropoda</taxon>
        <taxon>Hexapoda</taxon>
        <taxon>Insecta</taxon>
        <taxon>Pterygota</taxon>
        <taxon>Neoptera</taxon>
        <taxon>Endopterygota</taxon>
        <taxon>Diptera</taxon>
        <taxon>Brachycera</taxon>
        <taxon>Muscomorpha</taxon>
        <taxon>Ephydroidea</taxon>
        <taxon>Drosophilidae</taxon>
        <taxon>Drosophila</taxon>
        <taxon>Sophophora</taxon>
    </lineage>
</organism>
<evidence type="ECO:0000313" key="7">
    <source>
        <dbReference type="Proteomes" id="UP000008744"/>
    </source>
</evidence>
<dbReference type="EMBL" id="CH479189">
    <property type="protein sequence ID" value="EDW25326.1"/>
    <property type="molecule type" value="Genomic_DNA"/>
</dbReference>
<evidence type="ECO:0000256" key="3">
    <source>
        <dbReference type="ARBA" id="ARBA00016840"/>
    </source>
</evidence>
<keyword evidence="5" id="KW-0206">Cytoskeleton</keyword>
<evidence type="ECO:0000256" key="5">
    <source>
        <dbReference type="ARBA" id="ARBA00023212"/>
    </source>
</evidence>
<accession>B4GSG7</accession>
<dbReference type="eggNOG" id="ENOG502QPZT">
    <property type="taxonomic scope" value="Eukaryota"/>
</dbReference>
<dbReference type="AlphaFoldDB" id="B4GSG7"/>
<proteinExistence type="inferred from homology"/>
<dbReference type="GO" id="GO:0005856">
    <property type="term" value="C:cytoskeleton"/>
    <property type="evidence" value="ECO:0007669"/>
    <property type="project" value="UniProtKB-SubCell"/>
</dbReference>
<sequence length="85" mass="9991">MDVEEQRTMLYAHFHIGRIYYKLISAHPLQQLEHLNSCHTYYKRFISGCELYKEAAEPLHGEIGVVREMLELLPLKMTTVKARLS</sequence>
<evidence type="ECO:0000313" key="6">
    <source>
        <dbReference type="EMBL" id="EDW25326.1"/>
    </source>
</evidence>
<reference evidence="6 7" key="1">
    <citation type="journal article" date="2007" name="Nature">
        <title>Evolution of genes and genomes on the Drosophila phylogeny.</title>
        <authorList>
            <consortium name="Drosophila 12 Genomes Consortium"/>
            <person name="Clark A.G."/>
            <person name="Eisen M.B."/>
            <person name="Smith D.R."/>
            <person name="Bergman C.M."/>
            <person name="Oliver B."/>
            <person name="Markow T.A."/>
            <person name="Kaufman T.C."/>
            <person name="Kellis M."/>
            <person name="Gelbart W."/>
            <person name="Iyer V.N."/>
            <person name="Pollard D.A."/>
            <person name="Sackton T.B."/>
            <person name="Larracuente A.M."/>
            <person name="Singh N.D."/>
            <person name="Abad J.P."/>
            <person name="Abt D.N."/>
            <person name="Adryan B."/>
            <person name="Aguade M."/>
            <person name="Akashi H."/>
            <person name="Anderson W.W."/>
            <person name="Aquadro C.F."/>
            <person name="Ardell D.H."/>
            <person name="Arguello R."/>
            <person name="Artieri C.G."/>
            <person name="Barbash D.A."/>
            <person name="Barker D."/>
            <person name="Barsanti P."/>
            <person name="Batterham P."/>
            <person name="Batzoglou S."/>
            <person name="Begun D."/>
            <person name="Bhutkar A."/>
            <person name="Blanco E."/>
            <person name="Bosak S.A."/>
            <person name="Bradley R.K."/>
            <person name="Brand A.D."/>
            <person name="Brent M.R."/>
            <person name="Brooks A.N."/>
            <person name="Brown R.H."/>
            <person name="Butlin R.K."/>
            <person name="Caggese C."/>
            <person name="Calvi B.R."/>
            <person name="Bernardo de Carvalho A."/>
            <person name="Caspi A."/>
            <person name="Castrezana S."/>
            <person name="Celniker S.E."/>
            <person name="Chang J.L."/>
            <person name="Chapple C."/>
            <person name="Chatterji S."/>
            <person name="Chinwalla A."/>
            <person name="Civetta A."/>
            <person name="Clifton S.W."/>
            <person name="Comeron J.M."/>
            <person name="Costello J.C."/>
            <person name="Coyne J.A."/>
            <person name="Daub J."/>
            <person name="David R.G."/>
            <person name="Delcher A.L."/>
            <person name="Delehaunty K."/>
            <person name="Do C.B."/>
            <person name="Ebling H."/>
            <person name="Edwards K."/>
            <person name="Eickbush T."/>
            <person name="Evans J.D."/>
            <person name="Filipski A."/>
            <person name="Findeiss S."/>
            <person name="Freyhult E."/>
            <person name="Fulton L."/>
            <person name="Fulton R."/>
            <person name="Garcia A.C."/>
            <person name="Gardiner A."/>
            <person name="Garfield D.A."/>
            <person name="Garvin B.E."/>
            <person name="Gibson G."/>
            <person name="Gilbert D."/>
            <person name="Gnerre S."/>
            <person name="Godfrey J."/>
            <person name="Good R."/>
            <person name="Gotea V."/>
            <person name="Gravely B."/>
            <person name="Greenberg A.J."/>
            <person name="Griffiths-Jones S."/>
            <person name="Gross S."/>
            <person name="Guigo R."/>
            <person name="Gustafson E.A."/>
            <person name="Haerty W."/>
            <person name="Hahn M.W."/>
            <person name="Halligan D.L."/>
            <person name="Halpern A.L."/>
            <person name="Halter G.M."/>
            <person name="Han M.V."/>
            <person name="Heger A."/>
            <person name="Hillier L."/>
            <person name="Hinrichs A.S."/>
            <person name="Holmes I."/>
            <person name="Hoskins R.A."/>
            <person name="Hubisz M.J."/>
            <person name="Hultmark D."/>
            <person name="Huntley M.A."/>
            <person name="Jaffe D.B."/>
            <person name="Jagadeeshan S."/>
            <person name="Jeck W.R."/>
            <person name="Johnson J."/>
            <person name="Jones C.D."/>
            <person name="Jordan W.C."/>
            <person name="Karpen G.H."/>
            <person name="Kataoka E."/>
            <person name="Keightley P.D."/>
            <person name="Kheradpour P."/>
            <person name="Kirkness E.F."/>
            <person name="Koerich L.B."/>
            <person name="Kristiansen K."/>
            <person name="Kudrna D."/>
            <person name="Kulathinal R.J."/>
            <person name="Kumar S."/>
            <person name="Kwok R."/>
            <person name="Lander E."/>
            <person name="Langley C.H."/>
            <person name="Lapoint R."/>
            <person name="Lazzaro B.P."/>
            <person name="Lee S.J."/>
            <person name="Levesque L."/>
            <person name="Li R."/>
            <person name="Lin C.F."/>
            <person name="Lin M.F."/>
            <person name="Lindblad-Toh K."/>
            <person name="Llopart A."/>
            <person name="Long M."/>
            <person name="Low L."/>
            <person name="Lozovsky E."/>
            <person name="Lu J."/>
            <person name="Luo M."/>
            <person name="Machado C.A."/>
            <person name="Makalowski W."/>
            <person name="Marzo M."/>
            <person name="Matsuda M."/>
            <person name="Matzkin L."/>
            <person name="McAllister B."/>
            <person name="McBride C.S."/>
            <person name="McKernan B."/>
            <person name="McKernan K."/>
            <person name="Mendez-Lago M."/>
            <person name="Minx P."/>
            <person name="Mollenhauer M.U."/>
            <person name="Montooth K."/>
            <person name="Mount S.M."/>
            <person name="Mu X."/>
            <person name="Myers E."/>
            <person name="Negre B."/>
            <person name="Newfeld S."/>
            <person name="Nielsen R."/>
            <person name="Noor M.A."/>
            <person name="O'Grady P."/>
            <person name="Pachter L."/>
            <person name="Papaceit M."/>
            <person name="Parisi M.J."/>
            <person name="Parisi M."/>
            <person name="Parts L."/>
            <person name="Pedersen J.S."/>
            <person name="Pesole G."/>
            <person name="Phillippy A.M."/>
            <person name="Ponting C.P."/>
            <person name="Pop M."/>
            <person name="Porcelli D."/>
            <person name="Powell J.R."/>
            <person name="Prohaska S."/>
            <person name="Pruitt K."/>
            <person name="Puig M."/>
            <person name="Quesneville H."/>
            <person name="Ram K.R."/>
            <person name="Rand D."/>
            <person name="Rasmussen M.D."/>
            <person name="Reed L.K."/>
            <person name="Reenan R."/>
            <person name="Reily A."/>
            <person name="Remington K.A."/>
            <person name="Rieger T.T."/>
            <person name="Ritchie M.G."/>
            <person name="Robin C."/>
            <person name="Rogers Y.H."/>
            <person name="Rohde C."/>
            <person name="Rozas J."/>
            <person name="Rubenfield M.J."/>
            <person name="Ruiz A."/>
            <person name="Russo S."/>
            <person name="Salzberg S.L."/>
            <person name="Sanchez-Gracia A."/>
            <person name="Saranga D.J."/>
            <person name="Sato H."/>
            <person name="Schaeffer S.W."/>
            <person name="Schatz M.C."/>
            <person name="Schlenke T."/>
            <person name="Schwartz R."/>
            <person name="Segarra C."/>
            <person name="Singh R.S."/>
            <person name="Sirot L."/>
            <person name="Sirota M."/>
            <person name="Sisneros N.B."/>
            <person name="Smith C.D."/>
            <person name="Smith T.F."/>
            <person name="Spieth J."/>
            <person name="Stage D.E."/>
            <person name="Stark A."/>
            <person name="Stephan W."/>
            <person name="Strausberg R.L."/>
            <person name="Strempel S."/>
            <person name="Sturgill D."/>
            <person name="Sutton G."/>
            <person name="Sutton G.G."/>
            <person name="Tao W."/>
            <person name="Teichmann S."/>
            <person name="Tobari Y.N."/>
            <person name="Tomimura Y."/>
            <person name="Tsolas J.M."/>
            <person name="Valente V.L."/>
            <person name="Venter E."/>
            <person name="Venter J.C."/>
            <person name="Vicario S."/>
            <person name="Vieira F.G."/>
            <person name="Vilella A.J."/>
            <person name="Villasante A."/>
            <person name="Walenz B."/>
            <person name="Wang J."/>
            <person name="Wasserman M."/>
            <person name="Watts T."/>
            <person name="Wilson D."/>
            <person name="Wilson R.K."/>
            <person name="Wing R.A."/>
            <person name="Wolfner M.F."/>
            <person name="Wong A."/>
            <person name="Wong G.K."/>
            <person name="Wu C.I."/>
            <person name="Wu G."/>
            <person name="Yamamoto D."/>
            <person name="Yang H.P."/>
            <person name="Yang S.P."/>
            <person name="Yorke J.A."/>
            <person name="Yoshida K."/>
            <person name="Zdobnov E."/>
            <person name="Zhang P."/>
            <person name="Zhang Y."/>
            <person name="Zimin A.V."/>
            <person name="Baldwin J."/>
            <person name="Abdouelleil A."/>
            <person name="Abdulkadir J."/>
            <person name="Abebe A."/>
            <person name="Abera B."/>
            <person name="Abreu J."/>
            <person name="Acer S.C."/>
            <person name="Aftuck L."/>
            <person name="Alexander A."/>
            <person name="An P."/>
            <person name="Anderson E."/>
            <person name="Anderson S."/>
            <person name="Arachi H."/>
            <person name="Azer M."/>
            <person name="Bachantsang P."/>
            <person name="Barry A."/>
            <person name="Bayul T."/>
            <person name="Berlin A."/>
            <person name="Bessette D."/>
            <person name="Bloom T."/>
            <person name="Blye J."/>
            <person name="Boguslavskiy L."/>
            <person name="Bonnet C."/>
            <person name="Boukhgalter B."/>
            <person name="Bourzgui I."/>
            <person name="Brown A."/>
            <person name="Cahill P."/>
            <person name="Channer S."/>
            <person name="Cheshatsang Y."/>
            <person name="Chuda L."/>
            <person name="Citroen M."/>
            <person name="Collymore A."/>
            <person name="Cooke P."/>
            <person name="Costello M."/>
            <person name="D'Aco K."/>
            <person name="Daza R."/>
            <person name="De Haan G."/>
            <person name="DeGray S."/>
            <person name="DeMaso C."/>
            <person name="Dhargay N."/>
            <person name="Dooley K."/>
            <person name="Dooley E."/>
            <person name="Doricent M."/>
            <person name="Dorje P."/>
            <person name="Dorjee K."/>
            <person name="Dupes A."/>
            <person name="Elong R."/>
            <person name="Falk J."/>
            <person name="Farina A."/>
            <person name="Faro S."/>
            <person name="Ferguson D."/>
            <person name="Fisher S."/>
            <person name="Foley C.D."/>
            <person name="Franke A."/>
            <person name="Friedrich D."/>
            <person name="Gadbois L."/>
            <person name="Gearin G."/>
            <person name="Gearin C.R."/>
            <person name="Giannoukos G."/>
            <person name="Goode T."/>
            <person name="Graham J."/>
            <person name="Grandbois E."/>
            <person name="Grewal S."/>
            <person name="Gyaltsen K."/>
            <person name="Hafez N."/>
            <person name="Hagos B."/>
            <person name="Hall J."/>
            <person name="Henson C."/>
            <person name="Hollinger A."/>
            <person name="Honan T."/>
            <person name="Huard M.D."/>
            <person name="Hughes L."/>
            <person name="Hurhula B."/>
            <person name="Husby M.E."/>
            <person name="Kamat A."/>
            <person name="Kanga B."/>
            <person name="Kashin S."/>
            <person name="Khazanovich D."/>
            <person name="Kisner P."/>
            <person name="Lance K."/>
            <person name="Lara M."/>
            <person name="Lee W."/>
            <person name="Lennon N."/>
            <person name="Letendre F."/>
            <person name="LeVine R."/>
            <person name="Lipovsky A."/>
            <person name="Liu X."/>
            <person name="Liu J."/>
            <person name="Liu S."/>
            <person name="Lokyitsang T."/>
            <person name="Lokyitsang Y."/>
            <person name="Lubonja R."/>
            <person name="Lui A."/>
            <person name="MacDonald P."/>
            <person name="Magnisalis V."/>
            <person name="Maru K."/>
            <person name="Matthews C."/>
            <person name="McCusker W."/>
            <person name="McDonough S."/>
            <person name="Mehta T."/>
            <person name="Meldrim J."/>
            <person name="Meneus L."/>
            <person name="Mihai O."/>
            <person name="Mihalev A."/>
            <person name="Mihova T."/>
            <person name="Mittelman R."/>
            <person name="Mlenga V."/>
            <person name="Montmayeur A."/>
            <person name="Mulrain L."/>
            <person name="Navidi A."/>
            <person name="Naylor J."/>
            <person name="Negash T."/>
            <person name="Nguyen T."/>
            <person name="Nguyen N."/>
            <person name="Nicol R."/>
            <person name="Norbu C."/>
            <person name="Norbu N."/>
            <person name="Novod N."/>
            <person name="O'Neill B."/>
            <person name="Osman S."/>
            <person name="Markiewicz E."/>
            <person name="Oyono O.L."/>
            <person name="Patti C."/>
            <person name="Phunkhang P."/>
            <person name="Pierre F."/>
            <person name="Priest M."/>
            <person name="Raghuraman S."/>
            <person name="Rege F."/>
            <person name="Reyes R."/>
            <person name="Rise C."/>
            <person name="Rogov P."/>
            <person name="Ross K."/>
            <person name="Ryan E."/>
            <person name="Settipalli S."/>
            <person name="Shea T."/>
            <person name="Sherpa N."/>
            <person name="Shi L."/>
            <person name="Shih D."/>
            <person name="Sparrow T."/>
            <person name="Spaulding J."/>
            <person name="Stalker J."/>
            <person name="Stange-Thomann N."/>
            <person name="Stavropoulos S."/>
            <person name="Stone C."/>
            <person name="Strader C."/>
            <person name="Tesfaye S."/>
            <person name="Thomson T."/>
            <person name="Thoulutsang Y."/>
            <person name="Thoulutsang D."/>
            <person name="Topham K."/>
            <person name="Topping I."/>
            <person name="Tsamla T."/>
            <person name="Vassiliev H."/>
            <person name="Vo A."/>
            <person name="Wangchuk T."/>
            <person name="Wangdi T."/>
            <person name="Weiand M."/>
            <person name="Wilkinson J."/>
            <person name="Wilson A."/>
            <person name="Yadav S."/>
            <person name="Young G."/>
            <person name="Yu Q."/>
            <person name="Zembek L."/>
            <person name="Zhong D."/>
            <person name="Zimmer A."/>
            <person name="Zwirko Z."/>
            <person name="Jaffe D.B."/>
            <person name="Alvarez P."/>
            <person name="Brockman W."/>
            <person name="Butler J."/>
            <person name="Chin C."/>
            <person name="Gnerre S."/>
            <person name="Grabherr M."/>
            <person name="Kleber M."/>
            <person name="Mauceli E."/>
            <person name="MacCallum I."/>
        </authorList>
    </citation>
    <scope>NUCLEOTIDE SEQUENCE [LARGE SCALE GENOMIC DNA]</scope>
    <source>
        <strain evidence="7">MSH-3 / Tucson 14011-0111.49</strain>
    </source>
</reference>
<dbReference type="GO" id="GO:1990535">
    <property type="term" value="P:neuron projection maintenance"/>
    <property type="evidence" value="ECO:0007669"/>
    <property type="project" value="TreeGrafter"/>
</dbReference>
<dbReference type="GO" id="GO:0000226">
    <property type="term" value="P:microtubule cytoskeleton organization"/>
    <property type="evidence" value="ECO:0007669"/>
    <property type="project" value="TreeGrafter"/>
</dbReference>
<name>B4GSG7_DROPE</name>
<protein>
    <recommendedName>
        <fullName evidence="3">KIF-binding protein</fullName>
    </recommendedName>
</protein>
<dbReference type="PANTHER" id="PTHR46321:SF1">
    <property type="entry name" value="KIF-BINDING PROTEIN"/>
    <property type="match status" value="1"/>
</dbReference>
<dbReference type="STRING" id="7234.B4GSG7"/>
<dbReference type="Pfam" id="PF12309">
    <property type="entry name" value="KBP_C"/>
    <property type="match status" value="1"/>
</dbReference>
<dbReference type="InterPro" id="IPR022083">
    <property type="entry name" value="KBP"/>
</dbReference>
<keyword evidence="7" id="KW-1185">Reference proteome</keyword>
<comment type="similarity">
    <text evidence="2">Belongs to the KIF-binding protein family.</text>
</comment>
<dbReference type="OrthoDB" id="409897at2759"/>
<dbReference type="Proteomes" id="UP000008744">
    <property type="component" value="Unassembled WGS sequence"/>
</dbReference>
<dbReference type="PANTHER" id="PTHR46321">
    <property type="entry name" value="KIF1-BINDING PROTEIN"/>
    <property type="match status" value="1"/>
</dbReference>